<gene>
    <name evidence="2" type="ORF">Aau02nite_50160</name>
</gene>
<evidence type="ECO:0008006" key="4">
    <source>
        <dbReference type="Google" id="ProtNLM"/>
    </source>
</evidence>
<proteinExistence type="predicted"/>
<comment type="caution">
    <text evidence="2">The sequence shown here is derived from an EMBL/GenBank/DDBJ whole genome shotgun (WGS) entry which is preliminary data.</text>
</comment>
<dbReference type="InterPro" id="IPR013320">
    <property type="entry name" value="ConA-like_dom_sf"/>
</dbReference>
<evidence type="ECO:0000256" key="1">
    <source>
        <dbReference type="SAM" id="MobiDB-lite"/>
    </source>
</evidence>
<keyword evidence="3" id="KW-1185">Reference proteome</keyword>
<reference evidence="2" key="1">
    <citation type="submission" date="2021-03" db="EMBL/GenBank/DDBJ databases">
        <title>Whole genome shotgun sequence of Actinoplanes auranticolor NBRC 12245.</title>
        <authorList>
            <person name="Komaki H."/>
            <person name="Tamura T."/>
        </authorList>
    </citation>
    <scope>NUCLEOTIDE SEQUENCE</scope>
    <source>
        <strain evidence="2">NBRC 12245</strain>
    </source>
</reference>
<dbReference type="EMBL" id="BOQL01000040">
    <property type="protein sequence ID" value="GIM72266.1"/>
    <property type="molecule type" value="Genomic_DNA"/>
</dbReference>
<protein>
    <recommendedName>
        <fullName evidence="4">Concanavalin A-like lectin/glucanase superfamily protein</fullName>
    </recommendedName>
</protein>
<dbReference type="Pfam" id="PF13385">
    <property type="entry name" value="Laminin_G_3"/>
    <property type="match status" value="1"/>
</dbReference>
<dbReference type="Proteomes" id="UP000681340">
    <property type="component" value="Unassembled WGS sequence"/>
</dbReference>
<dbReference type="InterPro" id="IPR013783">
    <property type="entry name" value="Ig-like_fold"/>
</dbReference>
<feature type="compositionally biased region" description="Acidic residues" evidence="1">
    <location>
        <begin position="812"/>
        <end position="829"/>
    </location>
</feature>
<organism evidence="2 3">
    <name type="scientific">Actinoplanes auranticolor</name>
    <dbReference type="NCBI Taxonomy" id="47988"/>
    <lineage>
        <taxon>Bacteria</taxon>
        <taxon>Bacillati</taxon>
        <taxon>Actinomycetota</taxon>
        <taxon>Actinomycetes</taxon>
        <taxon>Micromonosporales</taxon>
        <taxon>Micromonosporaceae</taxon>
        <taxon>Actinoplanes</taxon>
    </lineage>
</organism>
<sequence>MHGMRPVGRRFALSEISLVRALTVSAAAMITAVAAGAVVVSSPSVAAVPVTGAAPVPTEAHDEAAAMHLAWKSRRQVEILGERTESSETFAQPDGTLRTKTYASPIRVRRGSDWVAVNTDLKVADGAVVPEATTLDVRFSNGGDGPLLTVVRDGRSMAMSWPGTLRPPKLDGDTATYSEVLPGVDLQLTAHVDSFSEVLLVKTRTAAENTELRQLRFDLATRGVVVKRDVDGFIRAETPSGEPVFVSDGARMWDKPQMLGTAVSQRTLGADSPVAVLPQDPESRRVEDLPVHLDGTSLTVVPSQQMLTDPATVYPVSIDPGFNGGKEIWTHVSRKNPTKSYWSDKSTRGDMRVGQLWQGSSDDDWRTIVQFDVAKLKGSQIKRAAVLVNVRHSANCSPSPFQLWRTNRVDKSASVTWNSTKNKWWKSLGQVNATANKSACPKGNDEVRFAQTAVSDAFQDATANNTITLAFRAKSESDDYQWKKLIPDSAYLDIFYNNTPGKPTSLAFSPCYVACGSGTAVTSSKRPALSMKATDPNSGKLTYMYEVYAANKTTRVAGSDKTVTGVASGSQRSWTLKSDLKDGQYYWRGKACDAYLCGSYSDWFGFKVDTMNPKNPIVTSADYSPTEWRGGPGIPGKFVFSPGSTNDGVRTYTYSINGAKEEQVSPPSSGVLERNLVPTRDFVNTLTVKAIDTAGNLSGVAHYLFKVRPVGESWYWSLDEKTGTTAASAPENNRPAMVSGTNVAWSESGKWGASALRVTGTGELVTSAPAFDTRSLSGFTVAAWARLPAPPTADGDSDADPGTEPTEPEPGTGDDPDEEQTPPDDEQTDEPSALPAGNHAVVSQDGQNTSMFKLGYRTDLDVDSDGVKDRAWCFTVAATDTAGAATTNACTSSYVEAGAWVHLVGIVNPITNRIQLYVNGTPATDGVLAEQTGTATWEATGKFAIGRGWILSPGERWAGEIDEVHLTPRVWEEQEIYRMSRPEETPEA</sequence>
<dbReference type="SUPFAM" id="SSF49899">
    <property type="entry name" value="Concanavalin A-like lectins/glucanases"/>
    <property type="match status" value="1"/>
</dbReference>
<dbReference type="Gene3D" id="2.60.120.200">
    <property type="match status" value="1"/>
</dbReference>
<name>A0A919VQ87_9ACTN</name>
<dbReference type="Gene3D" id="2.60.40.10">
    <property type="entry name" value="Immunoglobulins"/>
    <property type="match status" value="1"/>
</dbReference>
<evidence type="ECO:0000313" key="3">
    <source>
        <dbReference type="Proteomes" id="UP000681340"/>
    </source>
</evidence>
<accession>A0A919VQ87</accession>
<feature type="compositionally biased region" description="Low complexity" evidence="1">
    <location>
        <begin position="802"/>
        <end position="811"/>
    </location>
</feature>
<dbReference type="AlphaFoldDB" id="A0A919VQ87"/>
<evidence type="ECO:0000313" key="2">
    <source>
        <dbReference type="EMBL" id="GIM72266.1"/>
    </source>
</evidence>
<dbReference type="GO" id="GO:0005975">
    <property type="term" value="P:carbohydrate metabolic process"/>
    <property type="evidence" value="ECO:0007669"/>
    <property type="project" value="UniProtKB-ARBA"/>
</dbReference>
<feature type="region of interest" description="Disordered" evidence="1">
    <location>
        <begin position="788"/>
        <end position="845"/>
    </location>
</feature>